<evidence type="ECO:0000259" key="3">
    <source>
        <dbReference type="Pfam" id="PF24880"/>
    </source>
</evidence>
<proteinExistence type="predicted"/>
<sequence>MALNQRPHTKPAVSQDRSLLTTEPNSDSDSEIRNHSIDVTAAGVTINDTLLETLTISSLTELLGQPRIMPPDDPMPDKNGIIANTVVTWDLAGVFALTKGNDEAVELRILLANDPDGDATVPAQFAHKRPSHLLSGILTVDGRAPLDAIPAEELRNAYLFLNVNTGNWRAIFFLNATECGEIQRMESSERRAKAETDEVADIVRAAPHPFAWVSISYNTPKIVKKSSGKWKHPAPSEPSLELASFPFRLAVIQELMYEQDALSPRFDVYDFAQDQGARSFDPYELGDEIIPSVRTWFRKLSIPVRLAERVETLVLDGGNDIYRQLIPHWDGEDDVFDIKSVKNEDLAPFTRLRKIQDIGGLLGPRAQATLIKRGIEVEDEDEHHQGLGLD</sequence>
<name>A0A543HS24_9MICO</name>
<accession>A0A543HS24</accession>
<dbReference type="EMBL" id="VFPN01000003">
    <property type="protein sequence ID" value="TQM61059.1"/>
    <property type="molecule type" value="Genomic_DNA"/>
</dbReference>
<dbReference type="InterPro" id="IPR054187">
    <property type="entry name" value="DUF6892"/>
</dbReference>
<protein>
    <submittedName>
        <fullName evidence="4">Uncharacterized protein</fullName>
    </submittedName>
</protein>
<evidence type="ECO:0000256" key="1">
    <source>
        <dbReference type="SAM" id="MobiDB-lite"/>
    </source>
</evidence>
<gene>
    <name evidence="4" type="ORF">FB466_1986</name>
</gene>
<comment type="caution">
    <text evidence="4">The sequence shown here is derived from an EMBL/GenBank/DDBJ whole genome shotgun (WGS) entry which is preliminary data.</text>
</comment>
<feature type="compositionally biased region" description="Polar residues" evidence="1">
    <location>
        <begin position="15"/>
        <end position="27"/>
    </location>
</feature>
<dbReference type="OrthoDB" id="8606752at2"/>
<dbReference type="RefSeq" id="WP_141918117.1">
    <property type="nucleotide sequence ID" value="NZ_BAAAYS010000016.1"/>
</dbReference>
<keyword evidence="5" id="KW-1185">Reference proteome</keyword>
<evidence type="ECO:0000313" key="4">
    <source>
        <dbReference type="EMBL" id="TQM61059.1"/>
    </source>
</evidence>
<evidence type="ECO:0000259" key="2">
    <source>
        <dbReference type="Pfam" id="PF21832"/>
    </source>
</evidence>
<evidence type="ECO:0000313" key="5">
    <source>
        <dbReference type="Proteomes" id="UP000318331"/>
    </source>
</evidence>
<feature type="domain" description="DUF7738" evidence="3">
    <location>
        <begin position="37"/>
        <end position="153"/>
    </location>
</feature>
<dbReference type="AlphaFoldDB" id="A0A543HS24"/>
<feature type="region of interest" description="Disordered" evidence="1">
    <location>
        <begin position="1"/>
        <end position="33"/>
    </location>
</feature>
<dbReference type="InterPro" id="IPR056640">
    <property type="entry name" value="DUF7738"/>
</dbReference>
<organism evidence="4 5">
    <name type="scientific">Klugiella xanthotipulae</name>
    <dbReference type="NCBI Taxonomy" id="244735"/>
    <lineage>
        <taxon>Bacteria</taxon>
        <taxon>Bacillati</taxon>
        <taxon>Actinomycetota</taxon>
        <taxon>Actinomycetes</taxon>
        <taxon>Micrococcales</taxon>
        <taxon>Microbacteriaceae</taxon>
        <taxon>Klugiella</taxon>
    </lineage>
</organism>
<dbReference type="Proteomes" id="UP000318331">
    <property type="component" value="Unassembled WGS sequence"/>
</dbReference>
<dbReference type="Pfam" id="PF21832">
    <property type="entry name" value="DUF6892"/>
    <property type="match status" value="1"/>
</dbReference>
<feature type="domain" description="DUF6892" evidence="2">
    <location>
        <begin position="241"/>
        <end position="377"/>
    </location>
</feature>
<reference evidence="4 5" key="1">
    <citation type="submission" date="2019-06" db="EMBL/GenBank/DDBJ databases">
        <title>Sequencing the genomes of 1000 actinobacteria strains.</title>
        <authorList>
            <person name="Klenk H.-P."/>
        </authorList>
    </citation>
    <scope>NUCLEOTIDE SEQUENCE [LARGE SCALE GENOMIC DNA]</scope>
    <source>
        <strain evidence="4 5">DSM 18031</strain>
    </source>
</reference>
<dbReference type="Pfam" id="PF24880">
    <property type="entry name" value="DUF7738"/>
    <property type="match status" value="1"/>
</dbReference>